<proteinExistence type="predicted"/>
<dbReference type="AlphaFoldDB" id="A0A7U3ZQ47"/>
<feature type="transmembrane region" description="Helical" evidence="1">
    <location>
        <begin position="25"/>
        <end position="43"/>
    </location>
</feature>
<evidence type="ECO:0000313" key="2">
    <source>
        <dbReference type="EMBL" id="AEI51315.1"/>
    </source>
</evidence>
<reference evidence="2 3" key="2">
    <citation type="journal article" date="2012" name="Stand. Genomic Sci.">
        <title>Complete genome sequence of the aquatic bacterium Runella slithyformis type strain (LSU 4(T)).</title>
        <authorList>
            <person name="Copeland A."/>
            <person name="Zhang X."/>
            <person name="Misra M."/>
            <person name="Lapidus A."/>
            <person name="Nolan M."/>
            <person name="Lucas S."/>
            <person name="Deshpande S."/>
            <person name="Cheng J.F."/>
            <person name="Tapia R."/>
            <person name="Goodwin L.A."/>
            <person name="Pitluck S."/>
            <person name="Liolios K."/>
            <person name="Pagani I."/>
            <person name="Ivanova N."/>
            <person name="Mikhailova N."/>
            <person name="Pati A."/>
            <person name="Chen A."/>
            <person name="Palaniappan K."/>
            <person name="Land M."/>
            <person name="Hauser L."/>
            <person name="Pan C."/>
            <person name="Jeffries C.D."/>
            <person name="Detter J.C."/>
            <person name="Brambilla E.M."/>
            <person name="Rohde M."/>
            <person name="Djao O.D."/>
            <person name="Goker M."/>
            <person name="Sikorski J."/>
            <person name="Tindall B.J."/>
            <person name="Woyke T."/>
            <person name="Bristow J."/>
            <person name="Eisen J.A."/>
            <person name="Markowitz V."/>
            <person name="Hugenholtz P."/>
            <person name="Kyrpides N.C."/>
            <person name="Klenk H.P."/>
            <person name="Mavromatis K."/>
        </authorList>
    </citation>
    <scope>NUCLEOTIDE SEQUENCE [LARGE SCALE GENOMIC DNA]</scope>
    <source>
        <strain evidence="3">ATCC 29530 / DSM 19594 / LMG 11500 / NCIMB 11436 / LSU 4</strain>
    </source>
</reference>
<keyword evidence="1" id="KW-0472">Membrane</keyword>
<keyword evidence="1" id="KW-1133">Transmembrane helix</keyword>
<accession>A0A7U3ZQ47</accession>
<reference evidence="3" key="1">
    <citation type="submission" date="2011-06" db="EMBL/GenBank/DDBJ databases">
        <title>The complete genome of chromosome of Runella slithyformis DSM 19594.</title>
        <authorList>
            <consortium name="US DOE Joint Genome Institute (JGI-PGF)"/>
            <person name="Lucas S."/>
            <person name="Han J."/>
            <person name="Lapidus A."/>
            <person name="Bruce D."/>
            <person name="Goodwin L."/>
            <person name="Pitluck S."/>
            <person name="Peters L."/>
            <person name="Kyrpides N."/>
            <person name="Mavromatis K."/>
            <person name="Ivanova N."/>
            <person name="Ovchinnikova G."/>
            <person name="Zhang X."/>
            <person name="Misra M."/>
            <person name="Detter J.C."/>
            <person name="Tapia R."/>
            <person name="Han C."/>
            <person name="Land M."/>
            <person name="Hauser L."/>
            <person name="Markowitz V."/>
            <person name="Cheng J.-F."/>
            <person name="Hugenholtz P."/>
            <person name="Woyke T."/>
            <person name="Wu D."/>
            <person name="Tindall B."/>
            <person name="Faehrich R."/>
            <person name="Brambilla E."/>
            <person name="Klenk H.-P."/>
            <person name="Eisen J.A."/>
        </authorList>
    </citation>
    <scope>NUCLEOTIDE SEQUENCE [LARGE SCALE GENOMIC DNA]</scope>
    <source>
        <strain evidence="3">ATCC 29530 / DSM 19594 / LMG 11500 / NCIMB 11436 / LSU 4</strain>
    </source>
</reference>
<gene>
    <name evidence="2" type="ordered locus">Runsl_5006</name>
</gene>
<evidence type="ECO:0000313" key="3">
    <source>
        <dbReference type="Proteomes" id="UP000000493"/>
    </source>
</evidence>
<sequence>MFSNKDYSNMTPEELVSEEKKMKSGTIPTAFVIGMLAGVAVWSATSGKFFLTIGLLGAALFIGYQNSQTKKAIQAEIIRRKNDQ</sequence>
<dbReference type="RefSeq" id="WP_013930598.1">
    <property type="nucleotide sequence ID" value="NC_015703.1"/>
</dbReference>
<keyword evidence="3" id="KW-1185">Reference proteome</keyword>
<name>A0A7U3ZQ47_RUNSL</name>
<evidence type="ECO:0000256" key="1">
    <source>
        <dbReference type="SAM" id="Phobius"/>
    </source>
</evidence>
<keyword evidence="1" id="KW-0812">Transmembrane</keyword>
<organism evidence="2 3">
    <name type="scientific">Runella slithyformis (strain ATCC 29530 / DSM 19594 / LMG 11500 / NCIMB 11436 / LSU 4)</name>
    <dbReference type="NCBI Taxonomy" id="761193"/>
    <lineage>
        <taxon>Bacteria</taxon>
        <taxon>Pseudomonadati</taxon>
        <taxon>Bacteroidota</taxon>
        <taxon>Cytophagia</taxon>
        <taxon>Cytophagales</taxon>
        <taxon>Spirosomataceae</taxon>
        <taxon>Runella</taxon>
    </lineage>
</organism>
<dbReference type="EMBL" id="CP002859">
    <property type="protein sequence ID" value="AEI51315.1"/>
    <property type="molecule type" value="Genomic_DNA"/>
</dbReference>
<dbReference type="KEGG" id="rsi:Runsl_5006"/>
<protein>
    <submittedName>
        <fullName evidence="2">Uncharacterized protein</fullName>
    </submittedName>
</protein>
<dbReference type="Proteomes" id="UP000000493">
    <property type="component" value="Chromosome"/>
</dbReference>